<evidence type="ECO:0000313" key="1">
    <source>
        <dbReference type="EMBL" id="MFL9885226.1"/>
    </source>
</evidence>
<dbReference type="EMBL" id="JAQQFN010000014">
    <property type="protein sequence ID" value="MFL9885226.1"/>
    <property type="molecule type" value="Genomic_DNA"/>
</dbReference>
<gene>
    <name evidence="1" type="ORF">PQR66_19440</name>
</gene>
<sequence length="123" mass="14177">MPTSGPRSASIVALLIIINLGEYAAEKGRPILSYRFNRATLRTLALVPNLRHDFLERLSVELQNRGWHLLDLDDHFAVIHVSRVNDWARLTSKRVRDYVEHTREELEERVSELFPAEASVSDE</sequence>
<proteinExistence type="predicted"/>
<dbReference type="RefSeq" id="WP_408329186.1">
    <property type="nucleotide sequence ID" value="NZ_JAQQFH010000008.1"/>
</dbReference>
<name>A0ABW8ZST2_9BURK</name>
<keyword evidence="2" id="KW-1185">Reference proteome</keyword>
<accession>A0ABW8ZST2</accession>
<organism evidence="1 2">
    <name type="scientific">Paraburkholderia agricolaris</name>
    <dbReference type="NCBI Taxonomy" id="2152888"/>
    <lineage>
        <taxon>Bacteria</taxon>
        <taxon>Pseudomonadati</taxon>
        <taxon>Pseudomonadota</taxon>
        <taxon>Betaproteobacteria</taxon>
        <taxon>Burkholderiales</taxon>
        <taxon>Burkholderiaceae</taxon>
        <taxon>Paraburkholderia</taxon>
    </lineage>
</organism>
<reference evidence="1 2" key="1">
    <citation type="journal article" date="2024" name="Chem. Sci.">
        <title>Discovery of megapolipeptins by genome mining of a Burkholderiales bacteria collection.</title>
        <authorList>
            <person name="Paulo B.S."/>
            <person name="Recchia M.J.J."/>
            <person name="Lee S."/>
            <person name="Fergusson C.H."/>
            <person name="Romanowski S.B."/>
            <person name="Hernandez A."/>
            <person name="Krull N."/>
            <person name="Liu D.Y."/>
            <person name="Cavanagh H."/>
            <person name="Bos A."/>
            <person name="Gray C.A."/>
            <person name="Murphy B.T."/>
            <person name="Linington R.G."/>
            <person name="Eustaquio A.S."/>
        </authorList>
    </citation>
    <scope>NUCLEOTIDE SEQUENCE [LARGE SCALE GENOMIC DNA]</scope>
    <source>
        <strain evidence="1 2">RL16-012-BIC-B</strain>
    </source>
</reference>
<dbReference type="Proteomes" id="UP001629249">
    <property type="component" value="Unassembled WGS sequence"/>
</dbReference>
<evidence type="ECO:0000313" key="2">
    <source>
        <dbReference type="Proteomes" id="UP001629249"/>
    </source>
</evidence>
<comment type="caution">
    <text evidence="1">The sequence shown here is derived from an EMBL/GenBank/DDBJ whole genome shotgun (WGS) entry which is preliminary data.</text>
</comment>
<protein>
    <submittedName>
        <fullName evidence="1">Uncharacterized protein</fullName>
    </submittedName>
</protein>